<evidence type="ECO:0000256" key="2">
    <source>
        <dbReference type="ARBA" id="ARBA00004236"/>
    </source>
</evidence>
<feature type="domain" description="PAS" evidence="15">
    <location>
        <begin position="80"/>
        <end position="120"/>
    </location>
</feature>
<dbReference type="InterPro" id="IPR004358">
    <property type="entry name" value="Sig_transdc_His_kin-like_C"/>
</dbReference>
<sequence>MNGEQLIIIILFIIVIFLVFRLMRISKSTVEISQYLKELLSDNLDARLFPKGNKELDSIVMDITSLMEKIRDRLNFAETEKERMEAILRGMSDGVLITDDRGMVILANQSFKNLISVNEDIEGKQIIEVIRNAHLIGIFRDALKSGQNVSKEINISRPHKGSSGSHKAFWGADKDIHLIATAVPVYSNTEYITQDEKKWCSSDISQDSDVDHTTHDMRRNCKSAIVSGVVFTLHDITRLKQLEEMRKDFVANVSHEIKTPITAIKGFAETLLDGAMDDKENAVRFLGMIKSHSERLNNLVDDLLTLSKIELGDAHINKIDVNFEQVIDTVFMTLKEKADKKGLYLKKAIPDTTQTIFADKDRLMQIMLNLVDNGIKFTEKGGVTVGIDETGGRITIYVHDTGIGISSNHLHRLGERFYRVDRARSRDMGGTGLGLAIVKHLVNAHDWNMRIESELGRGTRVNIIIDRYL</sequence>
<dbReference type="EMBL" id="AP022873">
    <property type="protein sequence ID" value="BCB97137.1"/>
    <property type="molecule type" value="Genomic_DNA"/>
</dbReference>
<keyword evidence="17" id="KW-1185">Reference proteome</keyword>
<evidence type="ECO:0000256" key="5">
    <source>
        <dbReference type="ARBA" id="ARBA00022475"/>
    </source>
</evidence>
<dbReference type="GO" id="GO:0005886">
    <property type="term" value="C:plasma membrane"/>
    <property type="evidence" value="ECO:0007669"/>
    <property type="project" value="UniProtKB-SubCell"/>
</dbReference>
<keyword evidence="13" id="KW-0812">Transmembrane</keyword>
<keyword evidence="10" id="KW-0067">ATP-binding</keyword>
<dbReference type="InterPro" id="IPR005467">
    <property type="entry name" value="His_kinase_dom"/>
</dbReference>
<keyword evidence="7" id="KW-0808">Transferase</keyword>
<dbReference type="PRINTS" id="PR00344">
    <property type="entry name" value="BCTRLSENSOR"/>
</dbReference>
<dbReference type="SUPFAM" id="SSF47384">
    <property type="entry name" value="Homodimeric domain of signal transducing histidine kinase"/>
    <property type="match status" value="1"/>
</dbReference>
<dbReference type="InterPro" id="IPR036097">
    <property type="entry name" value="HisK_dim/P_sf"/>
</dbReference>
<evidence type="ECO:0000256" key="3">
    <source>
        <dbReference type="ARBA" id="ARBA00004314"/>
    </source>
</evidence>
<evidence type="ECO:0000256" key="6">
    <source>
        <dbReference type="ARBA" id="ARBA00022553"/>
    </source>
</evidence>
<dbReference type="PANTHER" id="PTHR45453">
    <property type="entry name" value="PHOSPHATE REGULON SENSOR PROTEIN PHOR"/>
    <property type="match status" value="1"/>
</dbReference>
<dbReference type="Pfam" id="PF00512">
    <property type="entry name" value="HisKA"/>
    <property type="match status" value="1"/>
</dbReference>
<keyword evidence="9 16" id="KW-0418">Kinase</keyword>
<feature type="domain" description="Histidine kinase" evidence="14">
    <location>
        <begin position="252"/>
        <end position="469"/>
    </location>
</feature>
<dbReference type="KEGG" id="dtp:JZK55_20590"/>
<dbReference type="FunFam" id="3.30.565.10:FF:000023">
    <property type="entry name" value="PAS domain-containing sensor histidine kinase"/>
    <property type="match status" value="1"/>
</dbReference>
<evidence type="ECO:0000259" key="14">
    <source>
        <dbReference type="PROSITE" id="PS50109"/>
    </source>
</evidence>
<dbReference type="Pfam" id="PF02518">
    <property type="entry name" value="HATPase_c"/>
    <property type="match status" value="1"/>
</dbReference>
<evidence type="ECO:0000256" key="7">
    <source>
        <dbReference type="ARBA" id="ARBA00022679"/>
    </source>
</evidence>
<dbReference type="SMART" id="SM00387">
    <property type="entry name" value="HATPase_c"/>
    <property type="match status" value="1"/>
</dbReference>
<keyword evidence="11" id="KW-0902">Two-component regulatory system</keyword>
<evidence type="ECO:0000256" key="10">
    <source>
        <dbReference type="ARBA" id="ARBA00022840"/>
    </source>
</evidence>
<evidence type="ECO:0000256" key="11">
    <source>
        <dbReference type="ARBA" id="ARBA00023012"/>
    </source>
</evidence>
<evidence type="ECO:0000256" key="9">
    <source>
        <dbReference type="ARBA" id="ARBA00022777"/>
    </source>
</evidence>
<dbReference type="SUPFAM" id="SSF55874">
    <property type="entry name" value="ATPase domain of HSP90 chaperone/DNA topoisomerase II/histidine kinase"/>
    <property type="match status" value="1"/>
</dbReference>
<accession>A0A7G1H5W4</accession>
<evidence type="ECO:0000256" key="8">
    <source>
        <dbReference type="ARBA" id="ARBA00022741"/>
    </source>
</evidence>
<evidence type="ECO:0000256" key="13">
    <source>
        <dbReference type="SAM" id="Phobius"/>
    </source>
</evidence>
<keyword evidence="6" id="KW-0597">Phosphoprotein</keyword>
<evidence type="ECO:0000256" key="12">
    <source>
        <dbReference type="ARBA" id="ARBA00023136"/>
    </source>
</evidence>
<evidence type="ECO:0000313" key="17">
    <source>
        <dbReference type="Proteomes" id="UP000516360"/>
    </source>
</evidence>
<dbReference type="InterPro" id="IPR000014">
    <property type="entry name" value="PAS"/>
</dbReference>
<dbReference type="GO" id="GO:0000155">
    <property type="term" value="F:phosphorelay sensor kinase activity"/>
    <property type="evidence" value="ECO:0007669"/>
    <property type="project" value="InterPro"/>
</dbReference>
<dbReference type="Proteomes" id="UP000516360">
    <property type="component" value="Chromosome"/>
</dbReference>
<dbReference type="GO" id="GO:0005524">
    <property type="term" value="F:ATP binding"/>
    <property type="evidence" value="ECO:0007669"/>
    <property type="project" value="UniProtKB-KW"/>
</dbReference>
<evidence type="ECO:0000256" key="1">
    <source>
        <dbReference type="ARBA" id="ARBA00000085"/>
    </source>
</evidence>
<organism evidence="16 17">
    <name type="scientific">Dissulfurispira thermophila</name>
    <dbReference type="NCBI Taxonomy" id="2715679"/>
    <lineage>
        <taxon>Bacteria</taxon>
        <taxon>Pseudomonadati</taxon>
        <taxon>Nitrospirota</taxon>
        <taxon>Thermodesulfovibrionia</taxon>
        <taxon>Thermodesulfovibrionales</taxon>
        <taxon>Dissulfurispiraceae</taxon>
        <taxon>Dissulfurispira</taxon>
    </lineage>
</organism>
<dbReference type="RefSeq" id="WP_203472281.1">
    <property type="nucleotide sequence ID" value="NZ_AP022873.1"/>
</dbReference>
<dbReference type="Gene3D" id="1.10.287.130">
    <property type="match status" value="1"/>
</dbReference>
<evidence type="ECO:0000313" key="16">
    <source>
        <dbReference type="EMBL" id="BCB97137.1"/>
    </source>
</evidence>
<gene>
    <name evidence="16" type="ORF">JZK55_20590</name>
</gene>
<dbReference type="PROSITE" id="PS50112">
    <property type="entry name" value="PAS"/>
    <property type="match status" value="1"/>
</dbReference>
<feature type="transmembrane region" description="Helical" evidence="13">
    <location>
        <begin position="6"/>
        <end position="23"/>
    </location>
</feature>
<dbReference type="Gene3D" id="3.30.565.10">
    <property type="entry name" value="Histidine kinase-like ATPase, C-terminal domain"/>
    <property type="match status" value="1"/>
</dbReference>
<reference evidence="16 17" key="1">
    <citation type="submission" date="2020-03" db="EMBL/GenBank/DDBJ databases">
        <title>Complete genome sequences of two sulfur-disproportionating bacterial strains T55J and Mzg5.</title>
        <authorList>
            <person name="Umezawa K."/>
            <person name="Kojima H."/>
            <person name="Kato Y."/>
            <person name="Fukui M."/>
        </authorList>
    </citation>
    <scope>NUCLEOTIDE SEQUENCE [LARGE SCALE GENOMIC DNA]</scope>
    <source>
        <strain evidence="16 17">T55J</strain>
    </source>
</reference>
<evidence type="ECO:0000259" key="15">
    <source>
        <dbReference type="PROSITE" id="PS50112"/>
    </source>
</evidence>
<proteinExistence type="predicted"/>
<dbReference type="AlphaFoldDB" id="A0A7G1H5W4"/>
<dbReference type="PANTHER" id="PTHR45453:SF1">
    <property type="entry name" value="PHOSPHATE REGULON SENSOR PROTEIN PHOR"/>
    <property type="match status" value="1"/>
</dbReference>
<dbReference type="InterPro" id="IPR003661">
    <property type="entry name" value="HisK_dim/P_dom"/>
</dbReference>
<dbReference type="Gene3D" id="3.30.450.20">
    <property type="entry name" value="PAS domain"/>
    <property type="match status" value="1"/>
</dbReference>
<protein>
    <recommendedName>
        <fullName evidence="4">histidine kinase</fullName>
        <ecNumber evidence="4">2.7.13.3</ecNumber>
    </recommendedName>
</protein>
<dbReference type="CDD" id="cd00082">
    <property type="entry name" value="HisKA"/>
    <property type="match status" value="1"/>
</dbReference>
<comment type="subcellular location">
    <subcellularLocation>
        <location evidence="2">Cell membrane</location>
    </subcellularLocation>
    <subcellularLocation>
        <location evidence="3">Membrane raft</location>
        <topology evidence="3">Multi-pass membrane protein</topology>
    </subcellularLocation>
</comment>
<dbReference type="FunFam" id="1.10.287.130:FF:000001">
    <property type="entry name" value="Two-component sensor histidine kinase"/>
    <property type="match status" value="1"/>
</dbReference>
<dbReference type="InterPro" id="IPR035965">
    <property type="entry name" value="PAS-like_dom_sf"/>
</dbReference>
<dbReference type="InterPro" id="IPR003594">
    <property type="entry name" value="HATPase_dom"/>
</dbReference>
<dbReference type="SMART" id="SM00388">
    <property type="entry name" value="HisKA"/>
    <property type="match status" value="1"/>
</dbReference>
<dbReference type="SMART" id="SM00091">
    <property type="entry name" value="PAS"/>
    <property type="match status" value="1"/>
</dbReference>
<dbReference type="InterPro" id="IPR050351">
    <property type="entry name" value="BphY/WalK/GraS-like"/>
</dbReference>
<dbReference type="GO" id="GO:0045121">
    <property type="term" value="C:membrane raft"/>
    <property type="evidence" value="ECO:0007669"/>
    <property type="project" value="UniProtKB-SubCell"/>
</dbReference>
<dbReference type="GO" id="GO:0004721">
    <property type="term" value="F:phosphoprotein phosphatase activity"/>
    <property type="evidence" value="ECO:0007669"/>
    <property type="project" value="TreeGrafter"/>
</dbReference>
<dbReference type="GO" id="GO:0016036">
    <property type="term" value="P:cellular response to phosphate starvation"/>
    <property type="evidence" value="ECO:0007669"/>
    <property type="project" value="TreeGrafter"/>
</dbReference>
<dbReference type="InterPro" id="IPR036890">
    <property type="entry name" value="HATPase_C_sf"/>
</dbReference>
<dbReference type="PROSITE" id="PS50109">
    <property type="entry name" value="HIS_KIN"/>
    <property type="match status" value="1"/>
</dbReference>
<name>A0A7G1H5W4_9BACT</name>
<keyword evidence="8" id="KW-0547">Nucleotide-binding</keyword>
<dbReference type="EC" id="2.7.13.3" evidence="4"/>
<keyword evidence="12 13" id="KW-0472">Membrane</keyword>
<keyword evidence="13" id="KW-1133">Transmembrane helix</keyword>
<dbReference type="SUPFAM" id="SSF55785">
    <property type="entry name" value="PYP-like sensor domain (PAS domain)"/>
    <property type="match status" value="1"/>
</dbReference>
<keyword evidence="5" id="KW-1003">Cell membrane</keyword>
<comment type="catalytic activity">
    <reaction evidence="1">
        <text>ATP + protein L-histidine = ADP + protein N-phospho-L-histidine.</text>
        <dbReference type="EC" id="2.7.13.3"/>
    </reaction>
</comment>
<dbReference type="Pfam" id="PF13188">
    <property type="entry name" value="PAS_8"/>
    <property type="match status" value="1"/>
</dbReference>
<evidence type="ECO:0000256" key="4">
    <source>
        <dbReference type="ARBA" id="ARBA00012438"/>
    </source>
</evidence>